<feature type="signal peptide" evidence="1">
    <location>
        <begin position="1"/>
        <end position="19"/>
    </location>
</feature>
<keyword evidence="1" id="KW-0732">Signal</keyword>
<reference evidence="2" key="1">
    <citation type="journal article" date="2014" name="Mitochondrion">
        <title>Comparative analysis of 11 Brassicales mitochondrial genomes and the mitochondrial transcriptome of Brassica oleracea.</title>
        <authorList>
            <person name="Grewe F."/>
            <person name="Edger P.P."/>
            <person name="Keren I."/>
            <person name="Sultan L."/>
            <person name="Pires J.C."/>
            <person name="Ostersetzer-Biran O."/>
            <person name="Mower J.P."/>
        </authorList>
    </citation>
    <scope>NUCLEOTIDE SEQUENCE</scope>
</reference>
<keyword evidence="2" id="KW-0496">Mitochondrion</keyword>
<gene>
    <name evidence="2" type="primary">orf113c</name>
</gene>
<evidence type="ECO:0000313" key="2">
    <source>
        <dbReference type="EMBL" id="AIC83351.1"/>
    </source>
</evidence>
<proteinExistence type="predicted"/>
<protein>
    <submittedName>
        <fullName evidence="2">Orf113c</fullName>
    </submittedName>
</protein>
<dbReference type="AlphaFoldDB" id="A0A068BE53"/>
<sequence length="113" mass="13045">MKKAFLFTFLWTHCSDTRGTTVFGYRDPTLVPSSRESLPTSNKQSMRRNWTHAAKYTLKKDQARSPLIMEAKFEKTDQKSSVYDVAIQLKSIPAQISIWELLSTLEAHRESFS</sequence>
<dbReference type="RefSeq" id="YP_009045748.1">
    <property type="nucleotide sequence ID" value="NC_024429.1"/>
</dbReference>
<feature type="chain" id="PRO_5001650913" evidence="1">
    <location>
        <begin position="20"/>
        <end position="113"/>
    </location>
</feature>
<evidence type="ECO:0000256" key="1">
    <source>
        <dbReference type="SAM" id="SignalP"/>
    </source>
</evidence>
<geneLocation type="mitochondrion" evidence="2"/>
<name>A0A068BE53_BATMA</name>
<organism evidence="2">
    <name type="scientific">Batis maritima</name>
    <name type="common">Maritime saltwort</name>
    <dbReference type="NCBI Taxonomy" id="4436"/>
    <lineage>
        <taxon>Eukaryota</taxon>
        <taxon>Viridiplantae</taxon>
        <taxon>Streptophyta</taxon>
        <taxon>Embryophyta</taxon>
        <taxon>Tracheophyta</taxon>
        <taxon>Spermatophyta</taxon>
        <taxon>Magnoliopsida</taxon>
        <taxon>eudicotyledons</taxon>
        <taxon>Gunneridae</taxon>
        <taxon>Pentapetalae</taxon>
        <taxon>rosids</taxon>
        <taxon>malvids</taxon>
        <taxon>Brassicales</taxon>
        <taxon>Bataceae</taxon>
        <taxon>Batis</taxon>
    </lineage>
</organism>
<dbReference type="GeneID" id="19736945"/>
<dbReference type="EMBL" id="KJ820684">
    <property type="protein sequence ID" value="AIC83351.1"/>
    <property type="molecule type" value="Genomic_DNA"/>
</dbReference>
<accession>A0A068BE53</accession>